<dbReference type="Proteomes" id="UP000244406">
    <property type="component" value="Unassembled WGS sequence"/>
</dbReference>
<dbReference type="AlphaFoldDB" id="A0A2V1A7L1"/>
<dbReference type="VEuPathDB" id="FungiDB:CXQ87_002090"/>
<reference evidence="1 2" key="1">
    <citation type="submission" date="2017-12" db="EMBL/GenBank/DDBJ databases">
        <title>Genome Sequence of the Amphotericin B-resistant Candida duobushaemulonii strain, B09383.</title>
        <authorList>
            <person name="Chow N.A."/>
            <person name="Gade L."/>
            <person name="Batra D."/>
            <person name="Rowe L.A."/>
            <person name="Loparev V.N."/>
            <person name="Litvintseva A.P."/>
        </authorList>
    </citation>
    <scope>NUCLEOTIDE SEQUENCE [LARGE SCALE GENOMIC DNA]</scope>
    <source>
        <strain evidence="1 2">B09383</strain>
    </source>
</reference>
<organism evidence="1 2">
    <name type="scientific">Candidozyma duobushaemuli</name>
    <dbReference type="NCBI Taxonomy" id="1231522"/>
    <lineage>
        <taxon>Eukaryota</taxon>
        <taxon>Fungi</taxon>
        <taxon>Dikarya</taxon>
        <taxon>Ascomycota</taxon>
        <taxon>Saccharomycotina</taxon>
        <taxon>Pichiomycetes</taxon>
        <taxon>Metschnikowiaceae</taxon>
        <taxon>Candidozyma</taxon>
    </lineage>
</organism>
<dbReference type="GeneID" id="37002090"/>
<proteinExistence type="predicted"/>
<sequence length="501" mass="57739">MQSLRSLLRPLSEEKVEKVTLPVKLDTVFSFKNLGSDYQKVLAEMERLSDTNAYTFSANCYKINDEYHQVNELQLISSDLNTPERKVHLENARLANGVTAFGSGPDPTIPKVLFEVCRTYITHDWSSHELPMPTVATCFLTSGVKKQHFPGPKFPMSHRLAGFGSEMNMESVSAIDEDMPIKLRAEFMPFPHFRQDLCHRIVLPGMCVSDFLSLDFRATGLVDDRLEEPFIITEVRIELQEFTSTHNHEAAFQDVRTKTLLESKPFESIMLSKRPSRISAKMYSCELPMVGPTFFANDLTRSYGLKATFKLSHDKIGKVTSTVFVELNMAQEKSERRRDEDFDYLRFSQAKEWALATMVRPGMELSEFMDFSFIVPQSYDEASHDMPMDDMKIVIEEIEITLVEEMRSFKRDRKFSLFKKSDHFPSIQWGDFEDVIDGSTSARSLRLPREILEGEVPLEIETSLDHSEYESPRAHTLHSRVKVRTGVKIHTLKWSHWLYVV</sequence>
<accession>A0A2V1A7L1</accession>
<dbReference type="RefSeq" id="XP_025334908.1">
    <property type="nucleotide sequence ID" value="XM_025480608.1"/>
</dbReference>
<gene>
    <name evidence="1" type="ORF">CXQ87_002090</name>
</gene>
<evidence type="ECO:0000313" key="2">
    <source>
        <dbReference type="Proteomes" id="UP000244406"/>
    </source>
</evidence>
<protein>
    <submittedName>
        <fullName evidence="1">Uncharacterized protein</fullName>
    </submittedName>
</protein>
<comment type="caution">
    <text evidence="1">The sequence shown here is derived from an EMBL/GenBank/DDBJ whole genome shotgun (WGS) entry which is preliminary data.</text>
</comment>
<name>A0A2V1A7L1_9ASCO</name>
<dbReference type="EMBL" id="PKFP01000001">
    <property type="protein sequence ID" value="PVH13968.1"/>
    <property type="molecule type" value="Genomic_DNA"/>
</dbReference>
<evidence type="ECO:0000313" key="1">
    <source>
        <dbReference type="EMBL" id="PVH13968.1"/>
    </source>
</evidence>
<keyword evidence="2" id="KW-1185">Reference proteome</keyword>